<evidence type="ECO:0000313" key="3">
    <source>
        <dbReference type="Proteomes" id="UP000051401"/>
    </source>
</evidence>
<dbReference type="STRING" id="540747.SAMN04488031_11721"/>
<comment type="caution">
    <text evidence="2">The sequence shown here is derived from an EMBL/GenBank/DDBJ whole genome shotgun (WGS) entry which is preliminary data.</text>
</comment>
<dbReference type="Pfam" id="PF04214">
    <property type="entry name" value="DUF411"/>
    <property type="match status" value="1"/>
</dbReference>
<organism evidence="2 3">
    <name type="scientific">Roseovarius indicus</name>
    <dbReference type="NCBI Taxonomy" id="540747"/>
    <lineage>
        <taxon>Bacteria</taxon>
        <taxon>Pseudomonadati</taxon>
        <taxon>Pseudomonadota</taxon>
        <taxon>Alphaproteobacteria</taxon>
        <taxon>Rhodobacterales</taxon>
        <taxon>Roseobacteraceae</taxon>
        <taxon>Roseovarius</taxon>
    </lineage>
</organism>
<keyword evidence="3" id="KW-1185">Reference proteome</keyword>
<dbReference type="Proteomes" id="UP000051401">
    <property type="component" value="Unassembled WGS sequence"/>
</dbReference>
<gene>
    <name evidence="2" type="ORF">XM52_27665</name>
</gene>
<dbReference type="InterPro" id="IPR007332">
    <property type="entry name" value="DUF411"/>
</dbReference>
<evidence type="ECO:0000256" key="1">
    <source>
        <dbReference type="SAM" id="SignalP"/>
    </source>
</evidence>
<sequence>MENPMNRRIFLASLAALGTGGVFAFTTLTSAQNTGDVTSSTTSGSASGPKQITIWRDPGCGCCDTYADYLEENGYQVTRIDDRDFDKRSIEVGVPEQGLGCHLAEIEGYYVSGLVPSEILERLVTEKPDITGITLPGMPSNAPGMARVKTGTLKTYAFGEGGITVYSDE</sequence>
<proteinExistence type="predicted"/>
<reference evidence="2 3" key="1">
    <citation type="submission" date="2015-04" db="EMBL/GenBank/DDBJ databases">
        <title>The draft genome sequence of Roseovarius indicus B108T.</title>
        <authorList>
            <person name="Li G."/>
            <person name="Lai Q."/>
            <person name="Shao Z."/>
            <person name="Yan P."/>
        </authorList>
    </citation>
    <scope>NUCLEOTIDE SEQUENCE [LARGE SCALE GENOMIC DNA]</scope>
    <source>
        <strain evidence="2 3">B108</strain>
    </source>
</reference>
<dbReference type="EMBL" id="LAXI01000037">
    <property type="protein sequence ID" value="KRS13414.1"/>
    <property type="molecule type" value="Genomic_DNA"/>
</dbReference>
<protein>
    <submittedName>
        <fullName evidence="2">Metal-binding protein</fullName>
    </submittedName>
</protein>
<dbReference type="InterPro" id="IPR006311">
    <property type="entry name" value="TAT_signal"/>
</dbReference>
<dbReference type="AlphaFoldDB" id="A0A0T5NXC1"/>
<feature type="chain" id="PRO_5006664017" evidence="1">
    <location>
        <begin position="25"/>
        <end position="169"/>
    </location>
</feature>
<accession>A0A0T5NXC1</accession>
<feature type="signal peptide" evidence="1">
    <location>
        <begin position="1"/>
        <end position="24"/>
    </location>
</feature>
<keyword evidence="1" id="KW-0732">Signal</keyword>
<name>A0A0T5NXC1_9RHOB</name>
<dbReference type="PROSITE" id="PS51318">
    <property type="entry name" value="TAT"/>
    <property type="match status" value="1"/>
</dbReference>
<dbReference type="PATRIC" id="fig|540747.5.peg.4311"/>
<evidence type="ECO:0000313" key="2">
    <source>
        <dbReference type="EMBL" id="KRS13414.1"/>
    </source>
</evidence>